<accession>A0A3Q7JVA0</accession>
<dbReference type="SUPFAM" id="SSF56672">
    <property type="entry name" value="DNA/RNA polymerases"/>
    <property type="match status" value="1"/>
</dbReference>
<dbReference type="Gene3D" id="3.10.10.10">
    <property type="entry name" value="HIV Type 1 Reverse Transcriptase, subunit A, domain 1"/>
    <property type="match status" value="1"/>
</dbReference>
<dbReference type="InterPro" id="IPR043502">
    <property type="entry name" value="DNA/RNA_pol_sf"/>
</dbReference>
<dbReference type="InterPro" id="IPR043128">
    <property type="entry name" value="Rev_trsase/Diguanyl_cyclase"/>
</dbReference>
<dbReference type="EnsemblPlants" id="Solyc12g038135.1.1">
    <property type="protein sequence ID" value="Solyc12g038135.1.1"/>
    <property type="gene ID" value="Solyc12g038135.1"/>
</dbReference>
<dbReference type="CDD" id="cd01647">
    <property type="entry name" value="RT_LTR"/>
    <property type="match status" value="1"/>
</dbReference>
<evidence type="ECO:0000259" key="2">
    <source>
        <dbReference type="Pfam" id="PF00078"/>
    </source>
</evidence>
<name>A0A3Q7JVA0_SOLLC</name>
<dbReference type="STRING" id="4081.A0A3Q7JVA0"/>
<keyword evidence="1" id="KW-0472">Membrane</keyword>
<dbReference type="InterPro" id="IPR053134">
    <property type="entry name" value="RNA-dir_DNA_polymerase"/>
</dbReference>
<keyword evidence="1" id="KW-0812">Transmembrane</keyword>
<protein>
    <recommendedName>
        <fullName evidence="2">Reverse transcriptase domain-containing protein</fullName>
    </recommendedName>
</protein>
<feature type="transmembrane region" description="Helical" evidence="1">
    <location>
        <begin position="172"/>
        <end position="197"/>
    </location>
</feature>
<dbReference type="Gramene" id="Solyc12g038135.1.1">
    <property type="protein sequence ID" value="Solyc12g038135.1.1"/>
    <property type="gene ID" value="Solyc12g038135.1"/>
</dbReference>
<keyword evidence="4" id="KW-1185">Reference proteome</keyword>
<dbReference type="Gene3D" id="3.30.70.270">
    <property type="match status" value="1"/>
</dbReference>
<evidence type="ECO:0000256" key="1">
    <source>
        <dbReference type="SAM" id="Phobius"/>
    </source>
</evidence>
<proteinExistence type="predicted"/>
<keyword evidence="1" id="KW-1133">Transmembrane helix</keyword>
<dbReference type="AlphaFoldDB" id="A0A3Q7JVA0"/>
<sequence length="202" mass="23025">MHGADIVLDISWLATLGPTMTCYGARIFEFTLGNKGIRWVGEPHLEAQPVQLQTLHRYSTTDSIAFYYCFMMVQSEGIVDFDHSSVKVHDQFLIPTIDELFDELPGACYYSKLDMLIGYHQIRVNVDDVPKTAFQTYDSHYKFRVTSFGLSNAPSNFQAIMNDISRPHLHRFVLVFFDSVKGLRIFLGLCVIIVGLFKAMPL</sequence>
<evidence type="ECO:0000313" key="4">
    <source>
        <dbReference type="Proteomes" id="UP000004994"/>
    </source>
</evidence>
<evidence type="ECO:0000313" key="3">
    <source>
        <dbReference type="EnsemblPlants" id="Solyc12g038135.1.1"/>
    </source>
</evidence>
<dbReference type="Pfam" id="PF00078">
    <property type="entry name" value="RVT_1"/>
    <property type="match status" value="1"/>
</dbReference>
<dbReference type="Proteomes" id="UP000004994">
    <property type="component" value="Chromosome 12"/>
</dbReference>
<dbReference type="InParanoid" id="A0A3Q7JVA0"/>
<dbReference type="PANTHER" id="PTHR24559:SF434">
    <property type="entry name" value="RNA-DIRECTED DNA POLYMERASE HOMOLOG"/>
    <property type="match status" value="1"/>
</dbReference>
<dbReference type="PANTHER" id="PTHR24559">
    <property type="entry name" value="TRANSPOSON TY3-I GAG-POL POLYPROTEIN"/>
    <property type="match status" value="1"/>
</dbReference>
<reference evidence="3" key="2">
    <citation type="submission" date="2019-01" db="UniProtKB">
        <authorList>
            <consortium name="EnsemblPlants"/>
        </authorList>
    </citation>
    <scope>IDENTIFICATION</scope>
    <source>
        <strain evidence="3">cv. Heinz 1706</strain>
    </source>
</reference>
<reference evidence="3" key="1">
    <citation type="journal article" date="2012" name="Nature">
        <title>The tomato genome sequence provides insights into fleshy fruit evolution.</title>
        <authorList>
            <consortium name="Tomato Genome Consortium"/>
        </authorList>
    </citation>
    <scope>NUCLEOTIDE SEQUENCE [LARGE SCALE GENOMIC DNA]</scope>
    <source>
        <strain evidence="3">cv. Heinz 1706</strain>
    </source>
</reference>
<dbReference type="InterPro" id="IPR000477">
    <property type="entry name" value="RT_dom"/>
</dbReference>
<feature type="domain" description="Reverse transcriptase" evidence="2">
    <location>
        <begin position="89"/>
        <end position="178"/>
    </location>
</feature>
<organism evidence="3">
    <name type="scientific">Solanum lycopersicum</name>
    <name type="common">Tomato</name>
    <name type="synonym">Lycopersicon esculentum</name>
    <dbReference type="NCBI Taxonomy" id="4081"/>
    <lineage>
        <taxon>Eukaryota</taxon>
        <taxon>Viridiplantae</taxon>
        <taxon>Streptophyta</taxon>
        <taxon>Embryophyta</taxon>
        <taxon>Tracheophyta</taxon>
        <taxon>Spermatophyta</taxon>
        <taxon>Magnoliopsida</taxon>
        <taxon>eudicotyledons</taxon>
        <taxon>Gunneridae</taxon>
        <taxon>Pentapetalae</taxon>
        <taxon>asterids</taxon>
        <taxon>lamiids</taxon>
        <taxon>Solanales</taxon>
        <taxon>Solanaceae</taxon>
        <taxon>Solanoideae</taxon>
        <taxon>Solaneae</taxon>
        <taxon>Solanum</taxon>
        <taxon>Solanum subgen. Lycopersicon</taxon>
    </lineage>
</organism>